<sequence length="111" mass="12514">MATSTSRRRTRRTRRGRMATRTRKTREARGPESTQTERGVLALSGSEGGPRGSPEPVHVQPVEALVGHVAPRQGHLVGVRPDELVVAVRHVQRRPHRRAQLRGQQRHWTGR</sequence>
<feature type="region of interest" description="Disordered" evidence="1">
    <location>
        <begin position="1"/>
        <end position="57"/>
    </location>
</feature>
<name>A0ABN9X8G0_9DINO</name>
<evidence type="ECO:0000313" key="3">
    <source>
        <dbReference type="Proteomes" id="UP001189429"/>
    </source>
</evidence>
<gene>
    <name evidence="2" type="ORF">PCOR1329_LOCUS74419</name>
</gene>
<organism evidence="2 3">
    <name type="scientific">Prorocentrum cordatum</name>
    <dbReference type="NCBI Taxonomy" id="2364126"/>
    <lineage>
        <taxon>Eukaryota</taxon>
        <taxon>Sar</taxon>
        <taxon>Alveolata</taxon>
        <taxon>Dinophyceae</taxon>
        <taxon>Prorocentrales</taxon>
        <taxon>Prorocentraceae</taxon>
        <taxon>Prorocentrum</taxon>
    </lineage>
</organism>
<proteinExistence type="predicted"/>
<protein>
    <submittedName>
        <fullName evidence="2">Uncharacterized protein</fullName>
    </submittedName>
</protein>
<comment type="caution">
    <text evidence="2">The sequence shown here is derived from an EMBL/GenBank/DDBJ whole genome shotgun (WGS) entry which is preliminary data.</text>
</comment>
<evidence type="ECO:0000313" key="2">
    <source>
        <dbReference type="EMBL" id="CAK0895752.1"/>
    </source>
</evidence>
<evidence type="ECO:0000256" key="1">
    <source>
        <dbReference type="SAM" id="MobiDB-lite"/>
    </source>
</evidence>
<reference evidence="2" key="1">
    <citation type="submission" date="2023-10" db="EMBL/GenBank/DDBJ databases">
        <authorList>
            <person name="Chen Y."/>
            <person name="Shah S."/>
            <person name="Dougan E. K."/>
            <person name="Thang M."/>
            <person name="Chan C."/>
        </authorList>
    </citation>
    <scope>NUCLEOTIDE SEQUENCE [LARGE SCALE GENOMIC DNA]</scope>
</reference>
<accession>A0ABN9X8G0</accession>
<dbReference type="Proteomes" id="UP001189429">
    <property type="component" value="Unassembled WGS sequence"/>
</dbReference>
<dbReference type="EMBL" id="CAUYUJ010020085">
    <property type="protein sequence ID" value="CAK0895752.1"/>
    <property type="molecule type" value="Genomic_DNA"/>
</dbReference>
<keyword evidence="3" id="KW-1185">Reference proteome</keyword>
<feature type="compositionally biased region" description="Basic residues" evidence="1">
    <location>
        <begin position="1"/>
        <end position="24"/>
    </location>
</feature>